<dbReference type="PANTHER" id="PTHR33308">
    <property type="entry name" value="PEPTIDOGLYCAN HYDROLASE FLGJ"/>
    <property type="match status" value="1"/>
</dbReference>
<gene>
    <name evidence="6" type="ORF">ACFSSB_07765</name>
</gene>
<reference evidence="7" key="1">
    <citation type="journal article" date="2019" name="Int. J. Syst. Evol. Microbiol.">
        <title>The Global Catalogue of Microorganisms (GCM) 10K type strain sequencing project: providing services to taxonomists for standard genome sequencing and annotation.</title>
        <authorList>
            <consortium name="The Broad Institute Genomics Platform"/>
            <consortium name="The Broad Institute Genome Sequencing Center for Infectious Disease"/>
            <person name="Wu L."/>
            <person name="Ma J."/>
        </authorList>
    </citation>
    <scope>NUCLEOTIDE SEQUENCE [LARGE SCALE GENOMIC DNA]</scope>
    <source>
        <strain evidence="7">KCTC 42808</strain>
    </source>
</reference>
<dbReference type="PROSITE" id="PS51782">
    <property type="entry name" value="LYSM"/>
    <property type="match status" value="1"/>
</dbReference>
<dbReference type="InterPro" id="IPR018392">
    <property type="entry name" value="LysM"/>
</dbReference>
<sequence length="266" mass="30247">MKKIIILSCLAGFMFSCGSSKKVTTKKNKTVIVDKRKEKKEEVKEVVVTPEIKPSTPEVYANATEEYIAIYSDIAQDEMRAYGIPASITLAQGILESASGKGRLSVEANNHFGIKCHDWTGARIYHDDDASQECFRKYNNSKYSFRDHSLFLTGRERYSALFDYEQDDYKSWAKGLRAAGYATDKKYPNKLISLIERYQLHRFDAEVLGTNATNNDKHTVIKGDTLYSISKKYKLTVKELQELNGLEDTGLFVGQVLFVKPMPKDY</sequence>
<dbReference type="InterPro" id="IPR051056">
    <property type="entry name" value="Glycosyl_Hydrolase_73"/>
</dbReference>
<evidence type="ECO:0000259" key="5">
    <source>
        <dbReference type="PROSITE" id="PS51782"/>
    </source>
</evidence>
<proteinExistence type="predicted"/>
<keyword evidence="2" id="KW-0081">Bacteriolytic enzyme</keyword>
<dbReference type="RefSeq" id="WP_379902832.1">
    <property type="nucleotide sequence ID" value="NZ_JBHULM010000011.1"/>
</dbReference>
<accession>A0ABW5K2U8</accession>
<evidence type="ECO:0000256" key="2">
    <source>
        <dbReference type="ARBA" id="ARBA00022638"/>
    </source>
</evidence>
<evidence type="ECO:0000313" key="6">
    <source>
        <dbReference type="EMBL" id="MFD2542210.1"/>
    </source>
</evidence>
<dbReference type="SMART" id="SM00047">
    <property type="entry name" value="LYZ2"/>
    <property type="match status" value="1"/>
</dbReference>
<dbReference type="Pfam" id="PF01832">
    <property type="entry name" value="Glucosaminidase"/>
    <property type="match status" value="1"/>
</dbReference>
<keyword evidence="3" id="KW-0378">Hydrolase</keyword>
<organism evidence="6 7">
    <name type="scientific">Lacinutrix gracilariae</name>
    <dbReference type="NCBI Taxonomy" id="1747198"/>
    <lineage>
        <taxon>Bacteria</taxon>
        <taxon>Pseudomonadati</taxon>
        <taxon>Bacteroidota</taxon>
        <taxon>Flavobacteriia</taxon>
        <taxon>Flavobacteriales</taxon>
        <taxon>Flavobacteriaceae</taxon>
        <taxon>Lacinutrix</taxon>
    </lineage>
</organism>
<keyword evidence="7" id="KW-1185">Reference proteome</keyword>
<dbReference type="SMART" id="SM00257">
    <property type="entry name" value="LysM"/>
    <property type="match status" value="1"/>
</dbReference>
<dbReference type="SUPFAM" id="SSF54106">
    <property type="entry name" value="LysM domain"/>
    <property type="match status" value="1"/>
</dbReference>
<dbReference type="InterPro" id="IPR036779">
    <property type="entry name" value="LysM_dom_sf"/>
</dbReference>
<evidence type="ECO:0000256" key="4">
    <source>
        <dbReference type="ARBA" id="ARBA00032108"/>
    </source>
</evidence>
<comment type="caution">
    <text evidence="6">The sequence shown here is derived from an EMBL/GenBank/DDBJ whole genome shotgun (WGS) entry which is preliminary data.</text>
</comment>
<dbReference type="Gene3D" id="3.10.350.10">
    <property type="entry name" value="LysM domain"/>
    <property type="match status" value="1"/>
</dbReference>
<dbReference type="Proteomes" id="UP001597467">
    <property type="component" value="Unassembled WGS sequence"/>
</dbReference>
<feature type="domain" description="LysM" evidence="5">
    <location>
        <begin position="216"/>
        <end position="259"/>
    </location>
</feature>
<protein>
    <recommendedName>
        <fullName evidence="4">Peptidoglycan hydrolase</fullName>
    </recommendedName>
</protein>
<dbReference type="CDD" id="cd00118">
    <property type="entry name" value="LysM"/>
    <property type="match status" value="1"/>
</dbReference>
<dbReference type="Pfam" id="PF01476">
    <property type="entry name" value="LysM"/>
    <property type="match status" value="1"/>
</dbReference>
<dbReference type="EMBL" id="JBHULM010000011">
    <property type="protein sequence ID" value="MFD2542210.1"/>
    <property type="molecule type" value="Genomic_DNA"/>
</dbReference>
<evidence type="ECO:0000256" key="1">
    <source>
        <dbReference type="ARBA" id="ARBA00022529"/>
    </source>
</evidence>
<evidence type="ECO:0000313" key="7">
    <source>
        <dbReference type="Proteomes" id="UP001597467"/>
    </source>
</evidence>
<name>A0ABW5K2U8_9FLAO</name>
<dbReference type="Gene3D" id="1.10.530.10">
    <property type="match status" value="1"/>
</dbReference>
<dbReference type="InterPro" id="IPR002901">
    <property type="entry name" value="MGlyc_endo_b_GlcNAc-like_dom"/>
</dbReference>
<keyword evidence="1" id="KW-0929">Antimicrobial</keyword>
<dbReference type="PANTHER" id="PTHR33308:SF9">
    <property type="entry name" value="PEPTIDOGLYCAN HYDROLASE FLGJ"/>
    <property type="match status" value="1"/>
</dbReference>
<evidence type="ECO:0000256" key="3">
    <source>
        <dbReference type="ARBA" id="ARBA00022801"/>
    </source>
</evidence>
<dbReference type="PROSITE" id="PS51257">
    <property type="entry name" value="PROKAR_LIPOPROTEIN"/>
    <property type="match status" value="1"/>
</dbReference>